<dbReference type="SUPFAM" id="SSF48019">
    <property type="entry name" value="post-AAA+ oligomerization domain-like"/>
    <property type="match status" value="1"/>
</dbReference>
<organism evidence="11">
    <name type="scientific">marine sediment metagenome</name>
    <dbReference type="NCBI Taxonomy" id="412755"/>
    <lineage>
        <taxon>unclassified sequences</taxon>
        <taxon>metagenomes</taxon>
        <taxon>ecological metagenomes</taxon>
    </lineage>
</organism>
<evidence type="ECO:0000256" key="4">
    <source>
        <dbReference type="ARBA" id="ARBA00022695"/>
    </source>
</evidence>
<dbReference type="EC" id="2.7.7.7" evidence="1"/>
<dbReference type="PANTHER" id="PTHR34388">
    <property type="entry name" value="DNA POLYMERASE III SUBUNIT DELTA"/>
    <property type="match status" value="1"/>
</dbReference>
<accession>X0ZTK5</accession>
<comment type="catalytic activity">
    <reaction evidence="8">
        <text>DNA(n) + a 2'-deoxyribonucleoside 5'-triphosphate = DNA(n+1) + diphosphate</text>
        <dbReference type="Rhea" id="RHEA:22508"/>
        <dbReference type="Rhea" id="RHEA-COMP:17339"/>
        <dbReference type="Rhea" id="RHEA-COMP:17340"/>
        <dbReference type="ChEBI" id="CHEBI:33019"/>
        <dbReference type="ChEBI" id="CHEBI:61560"/>
        <dbReference type="ChEBI" id="CHEBI:173112"/>
        <dbReference type="EC" id="2.7.7.7"/>
    </reaction>
</comment>
<evidence type="ECO:0000256" key="8">
    <source>
        <dbReference type="ARBA" id="ARBA00049244"/>
    </source>
</evidence>
<dbReference type="Gene3D" id="3.40.50.300">
    <property type="entry name" value="P-loop containing nucleotide triphosphate hydrolases"/>
    <property type="match status" value="1"/>
</dbReference>
<evidence type="ECO:0000256" key="2">
    <source>
        <dbReference type="ARBA" id="ARBA00017703"/>
    </source>
</evidence>
<feature type="domain" description="DNA polymerase III delta subunit-like C-terminal" evidence="10">
    <location>
        <begin position="218"/>
        <end position="319"/>
    </location>
</feature>
<dbReference type="GO" id="GO:0003887">
    <property type="term" value="F:DNA-directed DNA polymerase activity"/>
    <property type="evidence" value="ECO:0007669"/>
    <property type="project" value="UniProtKB-KW"/>
</dbReference>
<keyword evidence="4" id="KW-0548">Nucleotidyltransferase</keyword>
<evidence type="ECO:0000256" key="6">
    <source>
        <dbReference type="ARBA" id="ARBA00022932"/>
    </source>
</evidence>
<gene>
    <name evidence="11" type="ORF">S01H4_04395</name>
</gene>
<dbReference type="InterPro" id="IPR027417">
    <property type="entry name" value="P-loop_NTPase"/>
</dbReference>
<comment type="similarity">
    <text evidence="7">Belongs to the DNA polymerase HolA subunit family.</text>
</comment>
<dbReference type="InterPro" id="IPR048466">
    <property type="entry name" value="DNA_pol3_delta-like_C"/>
</dbReference>
<evidence type="ECO:0000259" key="9">
    <source>
        <dbReference type="Pfam" id="PF06144"/>
    </source>
</evidence>
<keyword evidence="5" id="KW-0235">DNA replication</keyword>
<evidence type="ECO:0000256" key="1">
    <source>
        <dbReference type="ARBA" id="ARBA00012417"/>
    </source>
</evidence>
<name>X0ZTK5_9ZZZZ</name>
<evidence type="ECO:0000256" key="7">
    <source>
        <dbReference type="ARBA" id="ARBA00034754"/>
    </source>
</evidence>
<dbReference type="GO" id="GO:0003677">
    <property type="term" value="F:DNA binding"/>
    <property type="evidence" value="ECO:0007669"/>
    <property type="project" value="InterPro"/>
</dbReference>
<dbReference type="GO" id="GO:0009360">
    <property type="term" value="C:DNA polymerase III complex"/>
    <property type="evidence" value="ECO:0007669"/>
    <property type="project" value="InterPro"/>
</dbReference>
<dbReference type="PANTHER" id="PTHR34388:SF1">
    <property type="entry name" value="DNA POLYMERASE III SUBUNIT DELTA"/>
    <property type="match status" value="1"/>
</dbReference>
<keyword evidence="3" id="KW-0808">Transferase</keyword>
<dbReference type="AlphaFoldDB" id="X0ZTK5"/>
<evidence type="ECO:0000313" key="11">
    <source>
        <dbReference type="EMBL" id="GAG63773.1"/>
    </source>
</evidence>
<evidence type="ECO:0000259" key="10">
    <source>
        <dbReference type="Pfam" id="PF21694"/>
    </source>
</evidence>
<evidence type="ECO:0000256" key="5">
    <source>
        <dbReference type="ARBA" id="ARBA00022705"/>
    </source>
</evidence>
<dbReference type="InterPro" id="IPR010372">
    <property type="entry name" value="DNA_pol3_delta_N"/>
</dbReference>
<dbReference type="Pfam" id="PF21694">
    <property type="entry name" value="DNA_pol3_delta_C"/>
    <property type="match status" value="1"/>
</dbReference>
<sequence>MNQGRYMNYENILNLTKQGKIYPVYLFYGKENYLKEDILKKLRNRLIDPAYRELNYKVFYGEKLSINEVINDFDTLPLMSEHKLVVIKEAEKINKNDETKLVNYFKGLSLKNNFSTLIIIYKESSPNKELITEIKRVGIASNFNITDKAKLALWINSKFRQSNKKITQEGLFYLQSIIGSDLGRLFNEIEKIDIYTKDKKVIEKEDVMISIGGSESVNIFKVLDSIGDKDIKKAIDGLVKLNQGNLHHLSIFAMIYRQIKLILQTKLLFAGGFNFKEVEKKLKLPYFVIEKIIKQSKKYTFKEICKSYELLNLADLELKD</sequence>
<dbReference type="EMBL" id="BART01001172">
    <property type="protein sequence ID" value="GAG63773.1"/>
    <property type="molecule type" value="Genomic_DNA"/>
</dbReference>
<dbReference type="NCBIfam" id="TIGR01128">
    <property type="entry name" value="holA"/>
    <property type="match status" value="1"/>
</dbReference>
<proteinExistence type="inferred from homology"/>
<evidence type="ECO:0000256" key="3">
    <source>
        <dbReference type="ARBA" id="ARBA00022679"/>
    </source>
</evidence>
<feature type="domain" description="DNA polymerase III delta N-terminal" evidence="9">
    <location>
        <begin position="25"/>
        <end position="135"/>
    </location>
</feature>
<dbReference type="Gene3D" id="1.10.8.60">
    <property type="match status" value="1"/>
</dbReference>
<dbReference type="SUPFAM" id="SSF52540">
    <property type="entry name" value="P-loop containing nucleoside triphosphate hydrolases"/>
    <property type="match status" value="1"/>
</dbReference>
<protein>
    <recommendedName>
        <fullName evidence="2">DNA polymerase III subunit delta</fullName>
        <ecNumber evidence="1">2.7.7.7</ecNumber>
    </recommendedName>
</protein>
<dbReference type="GO" id="GO:0006261">
    <property type="term" value="P:DNA-templated DNA replication"/>
    <property type="evidence" value="ECO:0007669"/>
    <property type="project" value="TreeGrafter"/>
</dbReference>
<dbReference type="Pfam" id="PF06144">
    <property type="entry name" value="DNA_pol3_delta"/>
    <property type="match status" value="1"/>
</dbReference>
<comment type="caution">
    <text evidence="11">The sequence shown here is derived from an EMBL/GenBank/DDBJ whole genome shotgun (WGS) entry which is preliminary data.</text>
</comment>
<dbReference type="InterPro" id="IPR005790">
    <property type="entry name" value="DNA_polIII_delta"/>
</dbReference>
<dbReference type="Gene3D" id="1.20.272.10">
    <property type="match status" value="1"/>
</dbReference>
<keyword evidence="6" id="KW-0239">DNA-directed DNA polymerase</keyword>
<reference evidence="11" key="1">
    <citation type="journal article" date="2014" name="Front. Microbiol.">
        <title>High frequency of phylogenetically diverse reductive dehalogenase-homologous genes in deep subseafloor sedimentary metagenomes.</title>
        <authorList>
            <person name="Kawai M."/>
            <person name="Futagami T."/>
            <person name="Toyoda A."/>
            <person name="Takaki Y."/>
            <person name="Nishi S."/>
            <person name="Hori S."/>
            <person name="Arai W."/>
            <person name="Tsubouchi T."/>
            <person name="Morono Y."/>
            <person name="Uchiyama I."/>
            <person name="Ito T."/>
            <person name="Fujiyama A."/>
            <person name="Inagaki F."/>
            <person name="Takami H."/>
        </authorList>
    </citation>
    <scope>NUCLEOTIDE SEQUENCE</scope>
    <source>
        <strain evidence="11">Expedition CK06-06</strain>
    </source>
</reference>
<feature type="non-terminal residue" evidence="11">
    <location>
        <position position="320"/>
    </location>
</feature>
<dbReference type="InterPro" id="IPR008921">
    <property type="entry name" value="DNA_pol3_clamp-load_cplx_C"/>
</dbReference>